<organism evidence="1 2">
    <name type="scientific">Hoyosella rhizosphaerae</name>
    <dbReference type="NCBI Taxonomy" id="1755582"/>
    <lineage>
        <taxon>Bacteria</taxon>
        <taxon>Bacillati</taxon>
        <taxon>Actinomycetota</taxon>
        <taxon>Actinomycetes</taxon>
        <taxon>Mycobacteriales</taxon>
        <taxon>Hoyosellaceae</taxon>
        <taxon>Hoyosella</taxon>
    </lineage>
</organism>
<accession>A0A916UJQ8</accession>
<reference evidence="1" key="2">
    <citation type="submission" date="2020-09" db="EMBL/GenBank/DDBJ databases">
        <authorList>
            <person name="Sun Q."/>
            <person name="Zhou Y."/>
        </authorList>
    </citation>
    <scope>NUCLEOTIDE SEQUENCE</scope>
    <source>
        <strain evidence="1">CGMCC 1.15478</strain>
    </source>
</reference>
<keyword evidence="2" id="KW-1185">Reference proteome</keyword>
<gene>
    <name evidence="1" type="ORF">GCM10011410_30570</name>
</gene>
<evidence type="ECO:0000313" key="2">
    <source>
        <dbReference type="Proteomes" id="UP000641514"/>
    </source>
</evidence>
<evidence type="ECO:0000313" key="1">
    <source>
        <dbReference type="EMBL" id="GGC75139.1"/>
    </source>
</evidence>
<reference evidence="1" key="1">
    <citation type="journal article" date="2014" name="Int. J. Syst. Evol. Microbiol.">
        <title>Complete genome sequence of Corynebacterium casei LMG S-19264T (=DSM 44701T), isolated from a smear-ripened cheese.</title>
        <authorList>
            <consortium name="US DOE Joint Genome Institute (JGI-PGF)"/>
            <person name="Walter F."/>
            <person name="Albersmeier A."/>
            <person name="Kalinowski J."/>
            <person name="Ruckert C."/>
        </authorList>
    </citation>
    <scope>NUCLEOTIDE SEQUENCE</scope>
    <source>
        <strain evidence="1">CGMCC 1.15478</strain>
    </source>
</reference>
<dbReference type="AlphaFoldDB" id="A0A916UJQ8"/>
<proteinExistence type="predicted"/>
<name>A0A916UJQ8_9ACTN</name>
<sequence length="65" mass="7698">MEKVGRTDEPTVVRKLMHELQERFVEVAHFVEENEPSTRLCLRRNYCERHVNGAIRQGRMFLPGT</sequence>
<comment type="caution">
    <text evidence="1">The sequence shown here is derived from an EMBL/GenBank/DDBJ whole genome shotgun (WGS) entry which is preliminary data.</text>
</comment>
<dbReference type="EMBL" id="BMJH01000004">
    <property type="protein sequence ID" value="GGC75139.1"/>
    <property type="molecule type" value="Genomic_DNA"/>
</dbReference>
<dbReference type="Proteomes" id="UP000641514">
    <property type="component" value="Unassembled WGS sequence"/>
</dbReference>
<protein>
    <submittedName>
        <fullName evidence="1">Uncharacterized protein</fullName>
    </submittedName>
</protein>